<sequence>MPCRSVGIVTAVMNTNNRVHTTTNIPWKPLCWIRHREGRKVLMSSRTGCAGPENHQPPRHDVLQHPSREPTLAHWLPPPASARGEFVILWNETRQDNDGRQDTELGIVEVVAFLFQSRILLLGRFGQ</sequence>
<reference evidence="1 2" key="1">
    <citation type="submission" date="2024-09" db="EMBL/GenBank/DDBJ databases">
        <title>Chromosome-scale assembly of Riccia sorocarpa.</title>
        <authorList>
            <person name="Paukszto L."/>
        </authorList>
    </citation>
    <scope>NUCLEOTIDE SEQUENCE [LARGE SCALE GENOMIC DNA]</scope>
    <source>
        <strain evidence="1">LP-2024</strain>
        <tissue evidence="1">Aerial parts of the thallus</tissue>
    </source>
</reference>
<keyword evidence="2" id="KW-1185">Reference proteome</keyword>
<accession>A0ABD3I5W3</accession>
<evidence type="ECO:0000313" key="1">
    <source>
        <dbReference type="EMBL" id="KAL3697825.1"/>
    </source>
</evidence>
<organism evidence="1 2">
    <name type="scientific">Riccia sorocarpa</name>
    <dbReference type="NCBI Taxonomy" id="122646"/>
    <lineage>
        <taxon>Eukaryota</taxon>
        <taxon>Viridiplantae</taxon>
        <taxon>Streptophyta</taxon>
        <taxon>Embryophyta</taxon>
        <taxon>Marchantiophyta</taxon>
        <taxon>Marchantiopsida</taxon>
        <taxon>Marchantiidae</taxon>
        <taxon>Marchantiales</taxon>
        <taxon>Ricciaceae</taxon>
        <taxon>Riccia</taxon>
    </lineage>
</organism>
<evidence type="ECO:0000313" key="2">
    <source>
        <dbReference type="Proteomes" id="UP001633002"/>
    </source>
</evidence>
<protein>
    <submittedName>
        <fullName evidence="1">Uncharacterized protein</fullName>
    </submittedName>
</protein>
<name>A0ABD3I5W3_9MARC</name>
<dbReference type="AlphaFoldDB" id="A0ABD3I5W3"/>
<comment type="caution">
    <text evidence="1">The sequence shown here is derived from an EMBL/GenBank/DDBJ whole genome shotgun (WGS) entry which is preliminary data.</text>
</comment>
<gene>
    <name evidence="1" type="ORF">R1sor_011901</name>
</gene>
<dbReference type="EMBL" id="JBJQOH010000002">
    <property type="protein sequence ID" value="KAL3697825.1"/>
    <property type="molecule type" value="Genomic_DNA"/>
</dbReference>
<proteinExistence type="predicted"/>
<dbReference type="Proteomes" id="UP001633002">
    <property type="component" value="Unassembled WGS sequence"/>
</dbReference>